<dbReference type="GO" id="GO:0000209">
    <property type="term" value="P:protein polyubiquitination"/>
    <property type="evidence" value="ECO:0007669"/>
    <property type="project" value="InterPro"/>
</dbReference>
<dbReference type="PANTHER" id="PTHR45700">
    <property type="entry name" value="UBIQUITIN-PROTEIN LIGASE E3C"/>
    <property type="match status" value="1"/>
</dbReference>
<dbReference type="GO" id="GO:0061630">
    <property type="term" value="F:ubiquitin protein ligase activity"/>
    <property type="evidence" value="ECO:0007669"/>
    <property type="project" value="UniProtKB-EC"/>
</dbReference>
<reference evidence="8" key="1">
    <citation type="submission" date="2017-07" db="EMBL/GenBank/DDBJ databases">
        <title>Taro Niue Genome Assembly and Annotation.</title>
        <authorList>
            <person name="Atibalentja N."/>
            <person name="Keating K."/>
            <person name="Fields C.J."/>
        </authorList>
    </citation>
    <scope>NUCLEOTIDE SEQUENCE</scope>
    <source>
        <strain evidence="8">Niue_2</strain>
        <tissue evidence="8">Leaf</tissue>
    </source>
</reference>
<evidence type="ECO:0000256" key="4">
    <source>
        <dbReference type="ARBA" id="ARBA00022786"/>
    </source>
</evidence>
<dbReference type="Gene3D" id="3.30.2410.10">
    <property type="entry name" value="Hect, E3 ligase catalytic domain"/>
    <property type="match status" value="1"/>
</dbReference>
<dbReference type="SUPFAM" id="SSF56204">
    <property type="entry name" value="Hect, E3 ligase catalytic domain"/>
    <property type="match status" value="1"/>
</dbReference>
<dbReference type="PANTHER" id="PTHR45700:SF6">
    <property type="entry name" value="E3 UBIQUITIN-PROTEIN LIGASE UPL6"/>
    <property type="match status" value="1"/>
</dbReference>
<dbReference type="InterPro" id="IPR044611">
    <property type="entry name" value="E3A/B/C-like"/>
</dbReference>
<dbReference type="InterPro" id="IPR035983">
    <property type="entry name" value="Hect_E3_ubiquitin_ligase"/>
</dbReference>
<keyword evidence="9" id="KW-1185">Reference proteome</keyword>
<proteinExistence type="predicted"/>
<dbReference type="InterPro" id="IPR000569">
    <property type="entry name" value="HECT_dom"/>
</dbReference>
<dbReference type="FunFam" id="3.30.2410.10:FF:000011">
    <property type="entry name" value="Putative Ubiquitin-protein ligase E3C"/>
    <property type="match status" value="1"/>
</dbReference>
<evidence type="ECO:0000259" key="7">
    <source>
        <dbReference type="PROSITE" id="PS50237"/>
    </source>
</evidence>
<evidence type="ECO:0000256" key="2">
    <source>
        <dbReference type="ARBA" id="ARBA00012485"/>
    </source>
</evidence>
<dbReference type="AlphaFoldDB" id="A0A843V698"/>
<evidence type="ECO:0000256" key="3">
    <source>
        <dbReference type="ARBA" id="ARBA00022679"/>
    </source>
</evidence>
<gene>
    <name evidence="8" type="ORF">Taro_020782</name>
</gene>
<dbReference type="Proteomes" id="UP000652761">
    <property type="component" value="Unassembled WGS sequence"/>
</dbReference>
<feature type="region of interest" description="Disordered" evidence="6">
    <location>
        <begin position="107"/>
        <end position="129"/>
    </location>
</feature>
<dbReference type="EMBL" id="NMUH01001040">
    <property type="protein sequence ID" value="MQL88233.1"/>
    <property type="molecule type" value="Genomic_DNA"/>
</dbReference>
<evidence type="ECO:0000256" key="1">
    <source>
        <dbReference type="ARBA" id="ARBA00000885"/>
    </source>
</evidence>
<evidence type="ECO:0000256" key="5">
    <source>
        <dbReference type="PROSITE-ProRule" id="PRU00104"/>
    </source>
</evidence>
<accession>A0A843V698</accession>
<dbReference type="GO" id="GO:0006511">
    <property type="term" value="P:ubiquitin-dependent protein catabolic process"/>
    <property type="evidence" value="ECO:0007669"/>
    <property type="project" value="TreeGrafter"/>
</dbReference>
<evidence type="ECO:0000313" key="8">
    <source>
        <dbReference type="EMBL" id="MQL88233.1"/>
    </source>
</evidence>
<dbReference type="EC" id="2.3.2.26" evidence="2"/>
<protein>
    <recommendedName>
        <fullName evidence="2">HECT-type E3 ubiquitin transferase</fullName>
        <ecNumber evidence="2">2.3.2.26</ecNumber>
    </recommendedName>
</protein>
<feature type="active site" description="Glycyl thioester intermediate" evidence="5">
    <location>
        <position position="257"/>
    </location>
</feature>
<comment type="caution">
    <text evidence="8">The sequence shown here is derived from an EMBL/GenBank/DDBJ whole genome shotgun (WGS) entry which is preliminary data.</text>
</comment>
<organism evidence="8 9">
    <name type="scientific">Colocasia esculenta</name>
    <name type="common">Wild taro</name>
    <name type="synonym">Arum esculentum</name>
    <dbReference type="NCBI Taxonomy" id="4460"/>
    <lineage>
        <taxon>Eukaryota</taxon>
        <taxon>Viridiplantae</taxon>
        <taxon>Streptophyta</taxon>
        <taxon>Embryophyta</taxon>
        <taxon>Tracheophyta</taxon>
        <taxon>Spermatophyta</taxon>
        <taxon>Magnoliopsida</taxon>
        <taxon>Liliopsida</taxon>
        <taxon>Araceae</taxon>
        <taxon>Aroideae</taxon>
        <taxon>Colocasieae</taxon>
        <taxon>Colocasia</taxon>
    </lineage>
</organism>
<comment type="catalytic activity">
    <reaction evidence="1">
        <text>S-ubiquitinyl-[E2 ubiquitin-conjugating enzyme]-L-cysteine + [acceptor protein]-L-lysine = [E2 ubiquitin-conjugating enzyme]-L-cysteine + N(6)-ubiquitinyl-[acceptor protein]-L-lysine.</text>
        <dbReference type="EC" id="2.3.2.26"/>
    </reaction>
</comment>
<feature type="compositionally biased region" description="Basic residues" evidence="6">
    <location>
        <begin position="1"/>
        <end position="10"/>
    </location>
</feature>
<feature type="compositionally biased region" description="Low complexity" evidence="6">
    <location>
        <begin position="108"/>
        <end position="123"/>
    </location>
</feature>
<feature type="region of interest" description="Disordered" evidence="6">
    <location>
        <begin position="1"/>
        <end position="31"/>
    </location>
</feature>
<evidence type="ECO:0000256" key="6">
    <source>
        <dbReference type="SAM" id="MobiDB-lite"/>
    </source>
</evidence>
<dbReference type="Pfam" id="PF00632">
    <property type="entry name" value="HECT"/>
    <property type="match status" value="1"/>
</dbReference>
<dbReference type="SMART" id="SM00119">
    <property type="entry name" value="HECTc"/>
    <property type="match status" value="1"/>
</dbReference>
<dbReference type="OrthoDB" id="8068875at2759"/>
<feature type="domain" description="HECT" evidence="7">
    <location>
        <begin position="162"/>
        <end position="289"/>
    </location>
</feature>
<name>A0A843V698_COLES</name>
<keyword evidence="4 5" id="KW-0833">Ubl conjugation pathway</keyword>
<keyword evidence="3" id="KW-0808">Transferase</keyword>
<evidence type="ECO:0000313" key="9">
    <source>
        <dbReference type="Proteomes" id="UP000652761"/>
    </source>
</evidence>
<sequence>MDQGRPRHLRGRGDPALGQRRFRGREDREDYDEWRPHRFQEDQDDRRIVRADAPTFNGSLDSRVYLDWEANMNRYFDWMGMSNARRARGDDEHLKEEKLSLLRKPLASSSPSRLFPSSSSSSSTGAKDGGKEVTVLFSEDSSSMISYCAKVFLCWGFEFTLLLISGSLEVLDVDDLRSNAHYAGGYHPDHQCIQMFWEILKNFSLEHKKKFLKFVTGCSRGPLLGFKYLEPKFCIQRAAPLNASEEDLDRLPTSATCMNLLKLPPYKSKEQMRSKLLYAISAEAGFDLS</sequence>
<dbReference type="PROSITE" id="PS50237">
    <property type="entry name" value="HECT"/>
    <property type="match status" value="1"/>
</dbReference>